<dbReference type="EMBL" id="MLJW01000002">
    <property type="protein sequence ID" value="OIR18795.1"/>
    <property type="molecule type" value="Genomic_DNA"/>
</dbReference>
<comment type="caution">
    <text evidence="2">The sequence shown here is derived from an EMBL/GenBank/DDBJ whole genome shotgun (WGS) entry which is preliminary data.</text>
</comment>
<protein>
    <submittedName>
        <fullName evidence="2">Uncharacterized protein</fullName>
    </submittedName>
</protein>
<accession>A0A1J5TFC0</accession>
<feature type="compositionally biased region" description="Basic and acidic residues" evidence="1">
    <location>
        <begin position="1"/>
        <end position="15"/>
    </location>
</feature>
<evidence type="ECO:0000256" key="1">
    <source>
        <dbReference type="SAM" id="MobiDB-lite"/>
    </source>
</evidence>
<reference evidence="2" key="1">
    <citation type="submission" date="2016-10" db="EMBL/GenBank/DDBJ databases">
        <title>Sequence of Gallionella enrichment culture.</title>
        <authorList>
            <person name="Poehlein A."/>
            <person name="Muehling M."/>
            <person name="Daniel R."/>
        </authorList>
    </citation>
    <scope>NUCLEOTIDE SEQUENCE</scope>
</reference>
<sequence>MTESWHDSGWAKDRQALPSAREGATRGDGKSLPAVSRAIAVPVKTQGATEVAPVWVRKQAPMSAHQGESRTLRAEKASAAGRIKALDLDLLAAGTGDDKSHDFFALFDTLDIGPPTIPFVRMRKLPLREAFEARRRQGSERGGLLDGTALEEGFHGVAVAVEFVADFFAVLKVSTSAVDRCQEMGDGDRLIATR</sequence>
<gene>
    <name evidence="2" type="ORF">GALL_11350</name>
</gene>
<proteinExistence type="predicted"/>
<dbReference type="AlphaFoldDB" id="A0A1J5TFC0"/>
<feature type="region of interest" description="Disordered" evidence="1">
    <location>
        <begin position="1"/>
        <end position="33"/>
    </location>
</feature>
<organism evidence="2">
    <name type="scientific">mine drainage metagenome</name>
    <dbReference type="NCBI Taxonomy" id="410659"/>
    <lineage>
        <taxon>unclassified sequences</taxon>
        <taxon>metagenomes</taxon>
        <taxon>ecological metagenomes</taxon>
    </lineage>
</organism>
<evidence type="ECO:0000313" key="2">
    <source>
        <dbReference type="EMBL" id="OIR18795.1"/>
    </source>
</evidence>
<name>A0A1J5TFC0_9ZZZZ</name>